<name>A0A8S5SFT3_9CAUD</name>
<evidence type="ECO:0000313" key="1">
    <source>
        <dbReference type="EMBL" id="DAF49861.1"/>
    </source>
</evidence>
<accession>A0A8S5SFT3</accession>
<proteinExistence type="predicted"/>
<protein>
    <submittedName>
        <fullName evidence="1">Large Terminase</fullName>
    </submittedName>
</protein>
<dbReference type="InterPro" id="IPR006517">
    <property type="entry name" value="Phage_terminase_lsu-like_C"/>
</dbReference>
<sequence length="585" mass="67467">MRRGKDASLKALISAMAEAESKSYYEEQENALNDLSGLLKTFLNRDDSPERVRIRKDYEAGAALTGKGGIRQRLGAVDMEFFGRAYFPHYFSRPSPEFHRELDAIWQDGVLKGLTPSTPKLVKQISRMNGCKRVVAAPRGHAKSTSLTFKGTIHAVVYGYKHYPIIISDSSDQAEGFLDNIRVEFEENEAIREDFGDLTGKVWRSNVLVTSTNIKVEAIGSGKKIRGRKHRNWRPDLLILDDIENDENVRTPEQRAKLDSWFKKAVSKAGDDYTDIVYIGTLLHYDSLLANTLKNPGYKAIKYRAVISFSPEADLWQEWENIFTDLSDEDHEENARKFFEAHRGKMLAGTEVLWEEKLSYYDLMVMKVTEGEASFNSEEQNEPINPEDCVFNEEWFDYYNEAEMDFKDKDFQFFGFVDPSLGKTKKSDFSAIITLAKSKVTGYMYVLDADIERRHPDRIITDILEKERWLKRDFGRGYKKFGAETVQFQWFLKEELAKASARAGLYLPIEEVPQTSDKTMRIQTMQPDVKNHYIKFNKKHKRLLEQMFHFPMGAHDDGPDALEGCRTIAKKSKRFRIMDRRAAGL</sequence>
<dbReference type="NCBIfam" id="TIGR01630">
    <property type="entry name" value="psiM2_ORF9"/>
    <property type="match status" value="1"/>
</dbReference>
<dbReference type="EMBL" id="BK032590">
    <property type="protein sequence ID" value="DAF49861.1"/>
    <property type="molecule type" value="Genomic_DNA"/>
</dbReference>
<organism evidence="1">
    <name type="scientific">Myoviridae sp. ctHMa1</name>
    <dbReference type="NCBI Taxonomy" id="2827671"/>
    <lineage>
        <taxon>Viruses</taxon>
        <taxon>Duplodnaviria</taxon>
        <taxon>Heunggongvirae</taxon>
        <taxon>Uroviricota</taxon>
        <taxon>Caudoviricetes</taxon>
    </lineage>
</organism>
<reference evidence="1" key="1">
    <citation type="journal article" date="2021" name="Proc. Natl. Acad. Sci. U.S.A.">
        <title>A Catalog of Tens of Thousands of Viruses from Human Metagenomes Reveals Hidden Associations with Chronic Diseases.</title>
        <authorList>
            <person name="Tisza M.J."/>
            <person name="Buck C.B."/>
        </authorList>
    </citation>
    <scope>NUCLEOTIDE SEQUENCE</scope>
    <source>
        <strain evidence="1">CtHMa1</strain>
    </source>
</reference>